<dbReference type="CDD" id="cd01948">
    <property type="entry name" value="EAL"/>
    <property type="match status" value="1"/>
</dbReference>
<dbReference type="NCBIfam" id="TIGR00254">
    <property type="entry name" value="GGDEF"/>
    <property type="match status" value="1"/>
</dbReference>
<accession>A0A2S6H632</accession>
<dbReference type="InterPro" id="IPR029787">
    <property type="entry name" value="Nucleotide_cyclase"/>
</dbReference>
<dbReference type="PANTHER" id="PTHR44757:SF2">
    <property type="entry name" value="BIOFILM ARCHITECTURE MAINTENANCE PROTEIN MBAA"/>
    <property type="match status" value="1"/>
</dbReference>
<dbReference type="EMBL" id="PTIY01000003">
    <property type="protein sequence ID" value="PPK72901.1"/>
    <property type="molecule type" value="Genomic_DNA"/>
</dbReference>
<reference evidence="5 6" key="1">
    <citation type="submission" date="2018-02" db="EMBL/GenBank/DDBJ databases">
        <title>Subsurface microbial communities from deep shales in Ohio and West Virginia, USA.</title>
        <authorList>
            <person name="Wrighton K."/>
        </authorList>
    </citation>
    <scope>NUCLEOTIDE SEQUENCE [LARGE SCALE GENOMIC DNA]</scope>
    <source>
        <strain evidence="5 6">OWC-G53F</strain>
    </source>
</reference>
<dbReference type="AlphaFoldDB" id="A0A2S6H632"/>
<dbReference type="InterPro" id="IPR052155">
    <property type="entry name" value="Biofilm_reg_signaling"/>
</dbReference>
<sequence>MKINKQVTDVEHILSDSDSIVSNTDLIGTFYDITDSNGVEERIRILAFYDPLTKLPNRRLLQDRIDQAIAASARSRQHGALLFLDLDRFKILNGTYGHNMGDQLLLEVTRRLQFCVREGDTIARLGGDEFVMILDALDQYAIKANAQAKKLAEVICEALAKPYHLLVPFNQPQATITYHSSASIGVVLFLGHESSTEELMKYADLAMYEAKHAGRDTVCVFDPGMQTDIMARASLEEDLHRGLQEKQFILHYQPQVDIHGRIIGAEALVRWQHPQRGMVPPADFIPLAEESGLILPLGLWVLETACAQLAAWAVRPETAYLTLAVNVSVHQFRQADFADQVLAVLDHTGADPCRLKLELTESLLVSNVEDIITKMTVLKAKGVSFSLDDFGTGYSSLTYLKRLPLDQLKIDQGFVRDVLIDLNDAAIAKMIIALAESMGLAVIAEGVESEAQRGFLAHHGCHAYQGYLFSKPIPLEQFDEFVSISNWKLPKICWCPM</sequence>
<dbReference type="SMART" id="SM00267">
    <property type="entry name" value="GGDEF"/>
    <property type="match status" value="1"/>
</dbReference>
<evidence type="ECO:0000313" key="6">
    <source>
        <dbReference type="Proteomes" id="UP000238071"/>
    </source>
</evidence>
<dbReference type="SMART" id="SM00052">
    <property type="entry name" value="EAL"/>
    <property type="match status" value="1"/>
</dbReference>
<evidence type="ECO:0000259" key="3">
    <source>
        <dbReference type="PROSITE" id="PS50883"/>
    </source>
</evidence>
<dbReference type="SUPFAM" id="SSF141868">
    <property type="entry name" value="EAL domain-like"/>
    <property type="match status" value="1"/>
</dbReference>
<dbReference type="SUPFAM" id="SSF55073">
    <property type="entry name" value="Nucleotide cyclase"/>
    <property type="match status" value="1"/>
</dbReference>
<dbReference type="Pfam" id="PF00563">
    <property type="entry name" value="EAL"/>
    <property type="match status" value="1"/>
</dbReference>
<feature type="domain" description="GGDEF" evidence="4">
    <location>
        <begin position="77"/>
        <end position="223"/>
    </location>
</feature>
<dbReference type="Pfam" id="PF00990">
    <property type="entry name" value="GGDEF"/>
    <property type="match status" value="1"/>
</dbReference>
<dbReference type="InterPro" id="IPR000160">
    <property type="entry name" value="GGDEF_dom"/>
</dbReference>
<dbReference type="OrthoDB" id="9176779at2"/>
<keyword evidence="6" id="KW-1185">Reference proteome</keyword>
<dbReference type="EC" id="3.1.4.52" evidence="1"/>
<protein>
    <recommendedName>
        <fullName evidence="1">cyclic-guanylate-specific phosphodiesterase</fullName>
        <ecNumber evidence="1">3.1.4.52</ecNumber>
    </recommendedName>
</protein>
<feature type="domain" description="EAL" evidence="3">
    <location>
        <begin position="232"/>
        <end position="486"/>
    </location>
</feature>
<dbReference type="Proteomes" id="UP000238071">
    <property type="component" value="Unassembled WGS sequence"/>
</dbReference>
<evidence type="ECO:0000313" key="5">
    <source>
        <dbReference type="EMBL" id="PPK72901.1"/>
    </source>
</evidence>
<dbReference type="RefSeq" id="WP_104422985.1">
    <property type="nucleotide sequence ID" value="NZ_PTIY01000003.1"/>
</dbReference>
<dbReference type="PROSITE" id="PS50883">
    <property type="entry name" value="EAL"/>
    <property type="match status" value="1"/>
</dbReference>
<dbReference type="GO" id="GO:0071111">
    <property type="term" value="F:cyclic-guanylate-specific phosphodiesterase activity"/>
    <property type="evidence" value="ECO:0007669"/>
    <property type="project" value="UniProtKB-EC"/>
</dbReference>
<dbReference type="Gene3D" id="3.20.20.450">
    <property type="entry name" value="EAL domain"/>
    <property type="match status" value="1"/>
</dbReference>
<organism evidence="5 6">
    <name type="scientific">Methylobacter tundripaludum</name>
    <dbReference type="NCBI Taxonomy" id="173365"/>
    <lineage>
        <taxon>Bacteria</taxon>
        <taxon>Pseudomonadati</taxon>
        <taxon>Pseudomonadota</taxon>
        <taxon>Gammaproteobacteria</taxon>
        <taxon>Methylococcales</taxon>
        <taxon>Methylococcaceae</taxon>
        <taxon>Methylobacter</taxon>
    </lineage>
</organism>
<name>A0A2S6H632_9GAMM</name>
<dbReference type="CDD" id="cd01949">
    <property type="entry name" value="GGDEF"/>
    <property type="match status" value="1"/>
</dbReference>
<proteinExistence type="predicted"/>
<dbReference type="FunFam" id="3.20.20.450:FF:000001">
    <property type="entry name" value="Cyclic di-GMP phosphodiesterase yahA"/>
    <property type="match status" value="1"/>
</dbReference>
<gene>
    <name evidence="5" type="ORF">B0F88_103340</name>
</gene>
<dbReference type="Gene3D" id="3.30.70.270">
    <property type="match status" value="1"/>
</dbReference>
<evidence type="ECO:0000259" key="4">
    <source>
        <dbReference type="PROSITE" id="PS50887"/>
    </source>
</evidence>
<dbReference type="InterPro" id="IPR043128">
    <property type="entry name" value="Rev_trsase/Diguanyl_cyclase"/>
</dbReference>
<evidence type="ECO:0000256" key="2">
    <source>
        <dbReference type="ARBA" id="ARBA00022636"/>
    </source>
</evidence>
<dbReference type="InterPro" id="IPR035919">
    <property type="entry name" value="EAL_sf"/>
</dbReference>
<evidence type="ECO:0000256" key="1">
    <source>
        <dbReference type="ARBA" id="ARBA00012282"/>
    </source>
</evidence>
<comment type="caution">
    <text evidence="5">The sequence shown here is derived from an EMBL/GenBank/DDBJ whole genome shotgun (WGS) entry which is preliminary data.</text>
</comment>
<keyword evidence="2" id="KW-0973">c-di-GMP</keyword>
<dbReference type="PANTHER" id="PTHR44757">
    <property type="entry name" value="DIGUANYLATE CYCLASE DGCP"/>
    <property type="match status" value="1"/>
</dbReference>
<dbReference type="PROSITE" id="PS50887">
    <property type="entry name" value="GGDEF"/>
    <property type="match status" value="1"/>
</dbReference>
<dbReference type="InterPro" id="IPR001633">
    <property type="entry name" value="EAL_dom"/>
</dbReference>